<dbReference type="InterPro" id="IPR001100">
    <property type="entry name" value="Pyr_nuc-diS_OxRdtase"/>
</dbReference>
<evidence type="ECO:0000256" key="1">
    <source>
        <dbReference type="ARBA" id="ARBA00004496"/>
    </source>
</evidence>
<keyword evidence="9 14" id="KW-0520">NAD</keyword>
<feature type="domain" description="FAD/NAD(P)-binding" evidence="18">
    <location>
        <begin position="6"/>
        <end position="335"/>
    </location>
</feature>
<dbReference type="FunFam" id="3.30.390.30:FF:000001">
    <property type="entry name" value="Dihydrolipoyl dehydrogenase"/>
    <property type="match status" value="1"/>
</dbReference>
<dbReference type="Gene3D" id="3.30.390.30">
    <property type="match status" value="1"/>
</dbReference>
<dbReference type="GO" id="GO:0050660">
    <property type="term" value="F:flavin adenine dinucleotide binding"/>
    <property type="evidence" value="ECO:0007669"/>
    <property type="project" value="InterPro"/>
</dbReference>
<feature type="disulfide bond" description="Redox-active" evidence="15">
    <location>
        <begin position="43"/>
        <end position="48"/>
    </location>
</feature>
<comment type="catalytic activity">
    <reaction evidence="12 16">
        <text>N(6)-[(R)-dihydrolipoyl]-L-lysyl-[protein] + NAD(+) = N(6)-[(R)-lipoyl]-L-lysyl-[protein] + NADH + H(+)</text>
        <dbReference type="Rhea" id="RHEA:15045"/>
        <dbReference type="Rhea" id="RHEA-COMP:10474"/>
        <dbReference type="Rhea" id="RHEA-COMP:10475"/>
        <dbReference type="ChEBI" id="CHEBI:15378"/>
        <dbReference type="ChEBI" id="CHEBI:57540"/>
        <dbReference type="ChEBI" id="CHEBI:57945"/>
        <dbReference type="ChEBI" id="CHEBI:83099"/>
        <dbReference type="ChEBI" id="CHEBI:83100"/>
        <dbReference type="EC" id="1.8.1.4"/>
    </reaction>
</comment>
<evidence type="ECO:0000256" key="11">
    <source>
        <dbReference type="ARBA" id="ARBA00023284"/>
    </source>
</evidence>
<dbReference type="InterPro" id="IPR006258">
    <property type="entry name" value="Lipoamide_DH"/>
</dbReference>
<dbReference type="InterPro" id="IPR012999">
    <property type="entry name" value="Pyr_OxRdtase_I_AS"/>
</dbReference>
<dbReference type="Pfam" id="PF07992">
    <property type="entry name" value="Pyr_redox_2"/>
    <property type="match status" value="1"/>
</dbReference>
<keyword evidence="7 14" id="KW-0274">FAD</keyword>
<dbReference type="SUPFAM" id="SSF51905">
    <property type="entry name" value="FAD/NAD(P)-binding domain"/>
    <property type="match status" value="1"/>
</dbReference>
<evidence type="ECO:0000256" key="10">
    <source>
        <dbReference type="ARBA" id="ARBA00023157"/>
    </source>
</evidence>
<evidence type="ECO:0000256" key="15">
    <source>
        <dbReference type="PIRSR" id="PIRSR000350-4"/>
    </source>
</evidence>
<dbReference type="EC" id="1.8.1.4" evidence="3 16"/>
<keyword evidence="14" id="KW-0547">Nucleotide-binding</keyword>
<evidence type="ECO:0000256" key="9">
    <source>
        <dbReference type="ARBA" id="ARBA00023027"/>
    </source>
</evidence>
<keyword evidence="8 16" id="KW-0560">Oxidoreductase</keyword>
<feature type="binding site" evidence="14">
    <location>
        <position position="320"/>
    </location>
    <ligand>
        <name>FAD</name>
        <dbReference type="ChEBI" id="CHEBI:57692"/>
    </ligand>
</feature>
<evidence type="ECO:0000259" key="17">
    <source>
        <dbReference type="Pfam" id="PF02852"/>
    </source>
</evidence>
<dbReference type="NCBIfam" id="TIGR01350">
    <property type="entry name" value="lipoamide_DH"/>
    <property type="match status" value="1"/>
</dbReference>
<evidence type="ECO:0000259" key="18">
    <source>
        <dbReference type="Pfam" id="PF07992"/>
    </source>
</evidence>
<dbReference type="InterPro" id="IPR016156">
    <property type="entry name" value="FAD/NAD-linked_Rdtase_dimer_sf"/>
</dbReference>
<dbReference type="EMBL" id="SKFG01000009">
    <property type="protein sequence ID" value="TCZ77482.1"/>
    <property type="molecule type" value="Genomic_DNA"/>
</dbReference>
<evidence type="ECO:0000256" key="14">
    <source>
        <dbReference type="PIRSR" id="PIRSR000350-3"/>
    </source>
</evidence>
<sequence>MSNKTYDIVVLGGGTGGYIAAIRAAQLGKTVAIVEKDKLGGTCLHRGCIPSKALLRSAEIYSIMQESDRYGISTGEIALHFDKVQERKQAVINQMHTGIQYLMKKNKIDVYQGTGRIMGATIFSPRTGSVSVELENGEIEVLVPQNLIIATGSTPRYLPDLTPDGERILSSDEALELDKLPKSILIIGGGVIGVEWASMLNDFGVEVTIVEYEKRLVNNEDEEISKELQRLFRKRGIKAVTGAKVLLDSVQVDGDGVKVKAEQNGEIIELIGEKLLVSVGRKACVDGYGLENTDVKVENGVIVVNEYMQTAESHIYAIGDVVGGLQLAHVASHEGIVAVEHICEEDAHPIQPHLVPKCTYTRPEIASVGYTEAAARAKNYDVKVGKFPFKAIGKAHVYGDADGFVKVVADSATNDILGVHIIGPHATDYISEAALAQVLNATPWEVGTTIHPHPTLSEAIGEAMLAADGKAFGI</sequence>
<evidence type="ECO:0000256" key="12">
    <source>
        <dbReference type="ARBA" id="ARBA00049187"/>
    </source>
</evidence>
<keyword evidence="11 16" id="KW-0676">Redox-active center</keyword>
<accession>A0A4V2WP07</accession>
<dbReference type="AlphaFoldDB" id="A0A4V2WP07"/>
<feature type="binding site" evidence="14">
    <location>
        <position position="52"/>
    </location>
    <ligand>
        <name>FAD</name>
        <dbReference type="ChEBI" id="CHEBI:57692"/>
    </ligand>
</feature>
<dbReference type="InterPro" id="IPR036188">
    <property type="entry name" value="FAD/NAD-bd_sf"/>
</dbReference>
<feature type="active site" description="Proton acceptor" evidence="13">
    <location>
        <position position="453"/>
    </location>
</feature>
<evidence type="ECO:0000256" key="4">
    <source>
        <dbReference type="ARBA" id="ARBA00016961"/>
    </source>
</evidence>
<comment type="subcellular location">
    <subcellularLocation>
        <location evidence="1">Cytoplasm</location>
    </subcellularLocation>
</comment>
<dbReference type="PRINTS" id="PR00411">
    <property type="entry name" value="PNDRDTASEI"/>
</dbReference>
<feature type="domain" description="Pyridine nucleotide-disulphide oxidoreductase dimerisation" evidence="17">
    <location>
        <begin position="355"/>
        <end position="463"/>
    </location>
</feature>
<proteinExistence type="inferred from homology"/>
<dbReference type="SUPFAM" id="SSF55424">
    <property type="entry name" value="FAD/NAD-linked reductases, dimerisation (C-terminal) domain"/>
    <property type="match status" value="1"/>
</dbReference>
<evidence type="ECO:0000256" key="13">
    <source>
        <dbReference type="PIRSR" id="PIRSR000350-2"/>
    </source>
</evidence>
<dbReference type="PROSITE" id="PS00076">
    <property type="entry name" value="PYRIDINE_REDOX_1"/>
    <property type="match status" value="1"/>
</dbReference>
<comment type="caution">
    <text evidence="19">The sequence shown here is derived from an EMBL/GenBank/DDBJ whole genome shotgun (WGS) entry which is preliminary data.</text>
</comment>
<comment type="cofactor">
    <cofactor evidence="14 16">
        <name>FAD</name>
        <dbReference type="ChEBI" id="CHEBI:57692"/>
    </cofactor>
    <text evidence="14 16">Binds 1 FAD per subunit.</text>
</comment>
<reference evidence="19 20" key="1">
    <citation type="submission" date="2019-03" db="EMBL/GenBank/DDBJ databases">
        <authorList>
            <person name="Kim M.K.M."/>
        </authorList>
    </citation>
    <scope>NUCLEOTIDE SEQUENCE [LARGE SCALE GENOMIC DNA]</scope>
    <source>
        <strain evidence="19 20">18JY21-1</strain>
    </source>
</reference>
<dbReference type="GO" id="GO:0005737">
    <property type="term" value="C:cytoplasm"/>
    <property type="evidence" value="ECO:0007669"/>
    <property type="project" value="UniProtKB-SubCell"/>
</dbReference>
<comment type="miscellaneous">
    <text evidence="16">The active site is a redox-active disulfide bond.</text>
</comment>
<dbReference type="GO" id="GO:0004148">
    <property type="term" value="F:dihydrolipoyl dehydrogenase (NADH) activity"/>
    <property type="evidence" value="ECO:0007669"/>
    <property type="project" value="UniProtKB-EC"/>
</dbReference>
<gene>
    <name evidence="19" type="primary">lpdA</name>
    <name evidence="19" type="ORF">E0485_10855</name>
</gene>
<feature type="binding site" evidence="14">
    <location>
        <begin position="188"/>
        <end position="195"/>
    </location>
    <ligand>
        <name>NAD(+)</name>
        <dbReference type="ChEBI" id="CHEBI:57540"/>
    </ligand>
</feature>
<evidence type="ECO:0000256" key="3">
    <source>
        <dbReference type="ARBA" id="ARBA00012608"/>
    </source>
</evidence>
<dbReference type="InterPro" id="IPR050151">
    <property type="entry name" value="Class-I_Pyr_Nuc-Dis_Oxidored"/>
</dbReference>
<dbReference type="PANTHER" id="PTHR22912">
    <property type="entry name" value="DISULFIDE OXIDOREDUCTASE"/>
    <property type="match status" value="1"/>
</dbReference>
<evidence type="ECO:0000256" key="16">
    <source>
        <dbReference type="RuleBase" id="RU003692"/>
    </source>
</evidence>
<dbReference type="PANTHER" id="PTHR22912:SF217">
    <property type="entry name" value="DIHYDROLIPOYL DEHYDROGENASE"/>
    <property type="match status" value="1"/>
</dbReference>
<evidence type="ECO:0000313" key="19">
    <source>
        <dbReference type="EMBL" id="TCZ77482.1"/>
    </source>
</evidence>
<dbReference type="GO" id="GO:0006103">
    <property type="term" value="P:2-oxoglutarate metabolic process"/>
    <property type="evidence" value="ECO:0007669"/>
    <property type="project" value="TreeGrafter"/>
</dbReference>
<dbReference type="PIRSF" id="PIRSF000350">
    <property type="entry name" value="Mercury_reductase_MerA"/>
    <property type="match status" value="1"/>
</dbReference>
<feature type="binding site" evidence="14">
    <location>
        <begin position="151"/>
        <end position="153"/>
    </location>
    <ligand>
        <name>FAD</name>
        <dbReference type="ChEBI" id="CHEBI:57692"/>
    </ligand>
</feature>
<evidence type="ECO:0000256" key="8">
    <source>
        <dbReference type="ARBA" id="ARBA00023002"/>
    </source>
</evidence>
<dbReference type="InterPro" id="IPR004099">
    <property type="entry name" value="Pyr_nucl-diS_OxRdtase_dimer"/>
</dbReference>
<dbReference type="RefSeq" id="WP_132418053.1">
    <property type="nucleotide sequence ID" value="NZ_SKFG01000009.1"/>
</dbReference>
<evidence type="ECO:0000256" key="6">
    <source>
        <dbReference type="ARBA" id="ARBA00022630"/>
    </source>
</evidence>
<keyword evidence="10" id="KW-1015">Disulfide bond</keyword>
<feature type="binding site" evidence="14">
    <location>
        <position position="280"/>
    </location>
    <ligand>
        <name>NAD(+)</name>
        <dbReference type="ChEBI" id="CHEBI:57540"/>
    </ligand>
</feature>
<keyword evidence="20" id="KW-1185">Reference proteome</keyword>
<keyword evidence="5" id="KW-0963">Cytoplasm</keyword>
<evidence type="ECO:0000256" key="5">
    <source>
        <dbReference type="ARBA" id="ARBA00022490"/>
    </source>
</evidence>
<evidence type="ECO:0000256" key="7">
    <source>
        <dbReference type="ARBA" id="ARBA00022827"/>
    </source>
</evidence>
<evidence type="ECO:0000256" key="2">
    <source>
        <dbReference type="ARBA" id="ARBA00007532"/>
    </source>
</evidence>
<organism evidence="19 20">
    <name type="scientific">Paenibacillus albiflavus</name>
    <dbReference type="NCBI Taxonomy" id="2545760"/>
    <lineage>
        <taxon>Bacteria</taxon>
        <taxon>Bacillati</taxon>
        <taxon>Bacillota</taxon>
        <taxon>Bacilli</taxon>
        <taxon>Bacillales</taxon>
        <taxon>Paenibacillaceae</taxon>
        <taxon>Paenibacillus</taxon>
    </lineage>
</organism>
<dbReference type="Gene3D" id="3.50.50.60">
    <property type="entry name" value="FAD/NAD(P)-binding domain"/>
    <property type="match status" value="2"/>
</dbReference>
<feature type="binding site" evidence="14">
    <location>
        <position position="211"/>
    </location>
    <ligand>
        <name>NAD(+)</name>
        <dbReference type="ChEBI" id="CHEBI:57540"/>
    </ligand>
</feature>
<evidence type="ECO:0000313" key="20">
    <source>
        <dbReference type="Proteomes" id="UP000295418"/>
    </source>
</evidence>
<protein>
    <recommendedName>
        <fullName evidence="4 16">Dihydrolipoyl dehydrogenase</fullName>
        <ecNumber evidence="3 16">1.8.1.4</ecNumber>
    </recommendedName>
</protein>
<name>A0A4V2WP07_9BACL</name>
<dbReference type="Pfam" id="PF02852">
    <property type="entry name" value="Pyr_redox_dim"/>
    <property type="match status" value="1"/>
</dbReference>
<comment type="similarity">
    <text evidence="2 16">Belongs to the class-I pyridine nucleotide-disulfide oxidoreductase family.</text>
</comment>
<feature type="binding site" evidence="14">
    <location>
        <position position="115"/>
    </location>
    <ligand>
        <name>FAD</name>
        <dbReference type="ChEBI" id="CHEBI:57692"/>
    </ligand>
</feature>
<dbReference type="OrthoDB" id="9800167at2"/>
<dbReference type="PRINTS" id="PR00368">
    <property type="entry name" value="FADPNR"/>
</dbReference>
<dbReference type="Proteomes" id="UP000295418">
    <property type="component" value="Unassembled WGS sequence"/>
</dbReference>
<keyword evidence="6 16" id="KW-0285">Flavoprotein</keyword>
<dbReference type="InterPro" id="IPR023753">
    <property type="entry name" value="FAD/NAD-binding_dom"/>
</dbReference>